<keyword evidence="6" id="KW-1185">Reference proteome</keyword>
<protein>
    <submittedName>
        <fullName evidence="5">Glycoside hydrolase family 43 protein</fullName>
    </submittedName>
</protein>
<evidence type="ECO:0000313" key="5">
    <source>
        <dbReference type="EMBL" id="MCY1074671.1"/>
    </source>
</evidence>
<dbReference type="InterPro" id="IPR006710">
    <property type="entry name" value="Glyco_hydro_43"/>
</dbReference>
<evidence type="ECO:0000313" key="6">
    <source>
        <dbReference type="Proteomes" id="UP001207654"/>
    </source>
</evidence>
<organism evidence="5 6">
    <name type="scientific">Archangium lansingense</name>
    <dbReference type="NCBI Taxonomy" id="2995310"/>
    <lineage>
        <taxon>Bacteria</taxon>
        <taxon>Pseudomonadati</taxon>
        <taxon>Myxococcota</taxon>
        <taxon>Myxococcia</taxon>
        <taxon>Myxococcales</taxon>
        <taxon>Cystobacterineae</taxon>
        <taxon>Archangiaceae</taxon>
        <taxon>Archangium</taxon>
    </lineage>
</organism>
<sequence length="482" mass="51233">MKKHQFVSTLAIVSAVPALMYGCGGEGVDLESKTEVAAVASTEAGLACTTTITYGDAWMRPSGHTAQFDVASGSVTWDGTCYNDGVNSYAVLSNGWRPYFLGLNSCVMAFDSTCNTAPTCSTRITYGAAWIHPSHPAMYDDAGGRVFWDRGCVNEGTNSYAVLSNNWKPYFTGSNACAMSFRYTDCGGLYKNPVFPNDCADPGVVHDGTQYIATCTSGGAADAFPLRTSKDLVTWTSAGFIFPSARKPTWARGDYWAPEIHRVGSGYIAYYTARHADGKLSIGAATATSALGPFTDIGAPLVHDSAMGMIDATMFVDTAGTRYLVWKADGNAVGQPTPIYGQQLSADGRSLVGTRRTLISNNLAWEGGVVEAPWVVAKDGYYYLFYSGNAYYNSTYAIGVARATSPLGPYTKLGAPILKTAGGWVGPGHGSVVLSPAGTTTMVYHAWNSAHTARVMLIDPILWSNGWPAMPEAPSASSRPMP</sequence>
<reference evidence="5 6" key="1">
    <citation type="submission" date="2022-11" db="EMBL/GenBank/DDBJ databases">
        <title>Minimal conservation of predation-associated metabolite biosynthetic gene clusters underscores biosynthetic potential of Myxococcota including descriptions for ten novel species: Archangium lansinium sp. nov., Myxococcus landrumus sp. nov., Nannocystis bai.</title>
        <authorList>
            <person name="Ahearne A."/>
            <person name="Stevens C."/>
            <person name="Phillips K."/>
        </authorList>
    </citation>
    <scope>NUCLEOTIDE SEQUENCE [LARGE SCALE GENOMIC DNA]</scope>
    <source>
        <strain evidence="5 6">MIWBW</strain>
    </source>
</reference>
<keyword evidence="2 4" id="KW-0378">Hydrolase</keyword>
<dbReference type="CDD" id="cd08999">
    <property type="entry name" value="GH43_ABN-like"/>
    <property type="match status" value="1"/>
</dbReference>
<dbReference type="GO" id="GO:0016787">
    <property type="term" value="F:hydrolase activity"/>
    <property type="evidence" value="ECO:0007669"/>
    <property type="project" value="UniProtKB-KW"/>
</dbReference>
<dbReference type="EMBL" id="JAPNKA010000001">
    <property type="protein sequence ID" value="MCY1074671.1"/>
    <property type="molecule type" value="Genomic_DNA"/>
</dbReference>
<comment type="caution">
    <text evidence="5">The sequence shown here is derived from an EMBL/GenBank/DDBJ whole genome shotgun (WGS) entry which is preliminary data.</text>
</comment>
<name>A0ABT3ZZ40_9BACT</name>
<comment type="similarity">
    <text evidence="1 4">Belongs to the glycosyl hydrolase 43 family.</text>
</comment>
<gene>
    <name evidence="5" type="ORF">OV287_09235</name>
</gene>
<dbReference type="Proteomes" id="UP001207654">
    <property type="component" value="Unassembled WGS sequence"/>
</dbReference>
<dbReference type="RefSeq" id="WP_267533630.1">
    <property type="nucleotide sequence ID" value="NZ_JAPNKA010000001.1"/>
</dbReference>
<dbReference type="SUPFAM" id="SSF75005">
    <property type="entry name" value="Arabinanase/levansucrase/invertase"/>
    <property type="match status" value="1"/>
</dbReference>
<dbReference type="InterPro" id="IPR023296">
    <property type="entry name" value="Glyco_hydro_beta-prop_sf"/>
</dbReference>
<dbReference type="PANTHER" id="PTHR42812:SF5">
    <property type="entry name" value="ENDO-ARABINASE"/>
    <property type="match status" value="1"/>
</dbReference>
<evidence type="ECO:0000256" key="2">
    <source>
        <dbReference type="ARBA" id="ARBA00022801"/>
    </source>
</evidence>
<dbReference type="Gene3D" id="2.115.10.20">
    <property type="entry name" value="Glycosyl hydrolase domain, family 43"/>
    <property type="match status" value="1"/>
</dbReference>
<dbReference type="PANTHER" id="PTHR42812">
    <property type="entry name" value="BETA-XYLOSIDASE"/>
    <property type="match status" value="1"/>
</dbReference>
<evidence type="ECO:0000256" key="4">
    <source>
        <dbReference type="RuleBase" id="RU361187"/>
    </source>
</evidence>
<evidence type="ECO:0000256" key="3">
    <source>
        <dbReference type="ARBA" id="ARBA00023295"/>
    </source>
</evidence>
<keyword evidence="3 4" id="KW-0326">Glycosidase</keyword>
<dbReference type="InterPro" id="IPR051795">
    <property type="entry name" value="Glycosyl_Hydrlase_43"/>
</dbReference>
<dbReference type="PROSITE" id="PS51257">
    <property type="entry name" value="PROKAR_LIPOPROTEIN"/>
    <property type="match status" value="1"/>
</dbReference>
<proteinExistence type="inferred from homology"/>
<evidence type="ECO:0000256" key="1">
    <source>
        <dbReference type="ARBA" id="ARBA00009865"/>
    </source>
</evidence>
<accession>A0ABT3ZZ40</accession>
<dbReference type="Pfam" id="PF04616">
    <property type="entry name" value="Glyco_hydro_43"/>
    <property type="match status" value="1"/>
</dbReference>